<reference evidence="4" key="1">
    <citation type="journal article" date="2017" name="Nat. Commun.">
        <title>The asparagus genome sheds light on the origin and evolution of a young Y chromosome.</title>
        <authorList>
            <person name="Harkess A."/>
            <person name="Zhou J."/>
            <person name="Xu C."/>
            <person name="Bowers J.E."/>
            <person name="Van der Hulst R."/>
            <person name="Ayyampalayam S."/>
            <person name="Mercati F."/>
            <person name="Riccardi P."/>
            <person name="McKain M.R."/>
            <person name="Kakrana A."/>
            <person name="Tang H."/>
            <person name="Ray J."/>
            <person name="Groenendijk J."/>
            <person name="Arikit S."/>
            <person name="Mathioni S.M."/>
            <person name="Nakano M."/>
            <person name="Shan H."/>
            <person name="Telgmann-Rauber A."/>
            <person name="Kanno A."/>
            <person name="Yue Z."/>
            <person name="Chen H."/>
            <person name="Li W."/>
            <person name="Chen Y."/>
            <person name="Xu X."/>
            <person name="Zhang Y."/>
            <person name="Luo S."/>
            <person name="Chen H."/>
            <person name="Gao J."/>
            <person name="Mao Z."/>
            <person name="Pires J.C."/>
            <person name="Luo M."/>
            <person name="Kudrna D."/>
            <person name="Wing R.A."/>
            <person name="Meyers B.C."/>
            <person name="Yi K."/>
            <person name="Kong H."/>
            <person name="Lavrijsen P."/>
            <person name="Sunseri F."/>
            <person name="Falavigna A."/>
            <person name="Ye Y."/>
            <person name="Leebens-Mack J.H."/>
            <person name="Chen G."/>
        </authorList>
    </citation>
    <scope>NUCLEOTIDE SEQUENCE [LARGE SCALE GENOMIC DNA]</scope>
    <source>
        <strain evidence="4">cv. DH0086</strain>
    </source>
</reference>
<proteinExistence type="predicted"/>
<dbReference type="EMBL" id="CM007386">
    <property type="protein sequence ID" value="ONK66588.1"/>
    <property type="molecule type" value="Genomic_DNA"/>
</dbReference>
<feature type="region of interest" description="Disordered" evidence="1">
    <location>
        <begin position="156"/>
        <end position="178"/>
    </location>
</feature>
<evidence type="ECO:0000256" key="1">
    <source>
        <dbReference type="SAM" id="MobiDB-lite"/>
    </source>
</evidence>
<keyword evidence="2" id="KW-0812">Transmembrane</keyword>
<keyword evidence="4" id="KW-1185">Reference proteome</keyword>
<feature type="transmembrane region" description="Helical" evidence="2">
    <location>
        <begin position="12"/>
        <end position="37"/>
    </location>
</feature>
<dbReference type="OMA" id="RREHKDH"/>
<evidence type="ECO:0000313" key="4">
    <source>
        <dbReference type="Proteomes" id="UP000243459"/>
    </source>
</evidence>
<dbReference type="PANTHER" id="PTHR36801">
    <property type="entry name" value="OS06G0150200 PROTEIN"/>
    <property type="match status" value="1"/>
</dbReference>
<keyword evidence="2" id="KW-0472">Membrane</keyword>
<feature type="compositionally biased region" description="Basic and acidic residues" evidence="1">
    <location>
        <begin position="156"/>
        <end position="172"/>
    </location>
</feature>
<keyword evidence="2" id="KW-1133">Transmembrane helix</keyword>
<feature type="region of interest" description="Disordered" evidence="1">
    <location>
        <begin position="44"/>
        <end position="87"/>
    </location>
</feature>
<accession>A0A5P1EKR7</accession>
<organism evidence="3 4">
    <name type="scientific">Asparagus officinalis</name>
    <name type="common">Garden asparagus</name>
    <dbReference type="NCBI Taxonomy" id="4686"/>
    <lineage>
        <taxon>Eukaryota</taxon>
        <taxon>Viridiplantae</taxon>
        <taxon>Streptophyta</taxon>
        <taxon>Embryophyta</taxon>
        <taxon>Tracheophyta</taxon>
        <taxon>Spermatophyta</taxon>
        <taxon>Magnoliopsida</taxon>
        <taxon>Liliopsida</taxon>
        <taxon>Asparagales</taxon>
        <taxon>Asparagaceae</taxon>
        <taxon>Asparagoideae</taxon>
        <taxon>Asparagus</taxon>
    </lineage>
</organism>
<evidence type="ECO:0000313" key="3">
    <source>
        <dbReference type="EMBL" id="ONK66588.1"/>
    </source>
</evidence>
<feature type="region of interest" description="Disordered" evidence="1">
    <location>
        <begin position="92"/>
        <end position="111"/>
    </location>
</feature>
<evidence type="ECO:0000256" key="2">
    <source>
        <dbReference type="SAM" id="Phobius"/>
    </source>
</evidence>
<dbReference type="PROSITE" id="PS51257">
    <property type="entry name" value="PROKAR_LIPOPROTEIN"/>
    <property type="match status" value="1"/>
</dbReference>
<sequence length="178" mass="19549">MARRLPSSEGTLFLHSTLSFSLIAACIAASIAIFASLCATCNRKPSTTSPKSPSPDHNNEEEPTQVDGEREPESEQEEWDPPMSEERITELEAAIHGPIYPTEPAGSTSKRRISVSLSIGIKDGLSKIKTKKDNGKFGGREESLWKKTIILGEKCRMKSEEEGGEATSRRSQEEEEVV</sequence>
<dbReference type="Gramene" id="ONK66588">
    <property type="protein sequence ID" value="ONK66588"/>
    <property type="gene ID" value="A4U43_C06F9920"/>
</dbReference>
<dbReference type="AlphaFoldDB" id="A0A5P1EKR7"/>
<dbReference type="OrthoDB" id="1703859at2759"/>
<dbReference type="Proteomes" id="UP000243459">
    <property type="component" value="Chromosome 6"/>
</dbReference>
<name>A0A5P1EKR7_ASPOF</name>
<gene>
    <name evidence="3" type="ORF">A4U43_C06F9920</name>
</gene>
<dbReference type="PANTHER" id="PTHR36801:SF3">
    <property type="entry name" value="OS06G0150300 PROTEIN"/>
    <property type="match status" value="1"/>
</dbReference>
<protein>
    <submittedName>
        <fullName evidence="3">Uncharacterized protein</fullName>
    </submittedName>
</protein>